<dbReference type="InterPro" id="IPR010551">
    <property type="entry name" value="G6P_isomerase_prok"/>
</dbReference>
<evidence type="ECO:0000256" key="3">
    <source>
        <dbReference type="ARBA" id="ARBA00011952"/>
    </source>
</evidence>
<dbReference type="GO" id="GO:0005737">
    <property type="term" value="C:cytoplasm"/>
    <property type="evidence" value="ECO:0007669"/>
    <property type="project" value="InterPro"/>
</dbReference>
<protein>
    <recommendedName>
        <fullName evidence="3">glucose-6-phosphate isomerase</fullName>
        <ecNumber evidence="3">5.3.1.9</ecNumber>
    </recommendedName>
</protein>
<sequence>MNTPGFDINPKVNPIGFEFGPGCLSPPIERRTLNSIRWSLRDPTCSGPEVVYAIAMDIGKREHYSLLTEKNLLYGAVIFSTGRMGNEPIRSQGHVHAISSQSGCSTPEVCEVWQGKAIFYMQENANDNPGRCFAVHAGPGEVVIIPPGWAHSTINSDPDKVLVMGAWAVRDYEFNYKGVQNHQGLSWFPVFGADGRIRWEHNDRYKHQDLTEKTPSTHHHFSIEKGVSIYKQFERDSDRFLFVNDPQQKKEHWADFIP</sequence>
<dbReference type="UniPathway" id="UPA00109">
    <property type="reaction ID" value="UER00181"/>
</dbReference>
<dbReference type="InterPro" id="IPR014710">
    <property type="entry name" value="RmlC-like_jellyroll"/>
</dbReference>
<name>A0A2Z4AF60_9BACT</name>
<comment type="catalytic activity">
    <reaction evidence="6">
        <text>alpha-D-glucose 6-phosphate = beta-D-fructose 6-phosphate</text>
        <dbReference type="Rhea" id="RHEA:11816"/>
        <dbReference type="ChEBI" id="CHEBI:57634"/>
        <dbReference type="ChEBI" id="CHEBI:58225"/>
        <dbReference type="EC" id="5.3.1.9"/>
    </reaction>
</comment>
<keyword evidence="4" id="KW-0312">Gluconeogenesis</keyword>
<evidence type="ECO:0000256" key="4">
    <source>
        <dbReference type="ARBA" id="ARBA00022432"/>
    </source>
</evidence>
<evidence type="ECO:0000313" key="9">
    <source>
        <dbReference type="Proteomes" id="UP000247465"/>
    </source>
</evidence>
<evidence type="ECO:0000313" key="8">
    <source>
        <dbReference type="EMBL" id="AWT61003.1"/>
    </source>
</evidence>
<dbReference type="AlphaFoldDB" id="A0A2Z4AF60"/>
<dbReference type="GO" id="GO:0006094">
    <property type="term" value="P:gluconeogenesis"/>
    <property type="evidence" value="ECO:0007669"/>
    <property type="project" value="UniProtKB-KW"/>
</dbReference>
<proteinExistence type="inferred from homology"/>
<dbReference type="EMBL" id="CP029803">
    <property type="protein sequence ID" value="AWT61003.1"/>
    <property type="molecule type" value="Genomic_DNA"/>
</dbReference>
<evidence type="ECO:0000256" key="6">
    <source>
        <dbReference type="ARBA" id="ARBA00029321"/>
    </source>
</evidence>
<gene>
    <name evidence="8" type="primary">pgiA</name>
    <name evidence="8" type="ORF">DF168_02228</name>
</gene>
<evidence type="ECO:0000256" key="2">
    <source>
        <dbReference type="ARBA" id="ARBA00006542"/>
    </source>
</evidence>
<dbReference type="SUPFAM" id="SSF51182">
    <property type="entry name" value="RmlC-like cupins"/>
    <property type="match status" value="1"/>
</dbReference>
<dbReference type="GO" id="GO:0004347">
    <property type="term" value="F:glucose-6-phosphate isomerase activity"/>
    <property type="evidence" value="ECO:0007669"/>
    <property type="project" value="UniProtKB-EC"/>
</dbReference>
<dbReference type="Proteomes" id="UP000247465">
    <property type="component" value="Chromosome"/>
</dbReference>
<organism evidence="8 9">
    <name type="scientific">Candidatus Moanibacter tarae</name>
    <dbReference type="NCBI Taxonomy" id="2200854"/>
    <lineage>
        <taxon>Bacteria</taxon>
        <taxon>Pseudomonadati</taxon>
        <taxon>Verrucomicrobiota</taxon>
        <taxon>Opitutia</taxon>
        <taxon>Puniceicoccales</taxon>
        <taxon>Puniceicoccales incertae sedis</taxon>
        <taxon>Candidatus Moanibacter</taxon>
    </lineage>
</organism>
<keyword evidence="5" id="KW-0324">Glycolysis</keyword>
<keyword evidence="8" id="KW-0413">Isomerase</keyword>
<feature type="domain" description="Glucose-6-phosphate isomerase prokaryote" evidence="7">
    <location>
        <begin position="48"/>
        <end position="205"/>
    </location>
</feature>
<evidence type="ECO:0000259" key="7">
    <source>
        <dbReference type="Pfam" id="PF06560"/>
    </source>
</evidence>
<dbReference type="KEGG" id="mtar:DF168_02228"/>
<comment type="pathway">
    <text evidence="1">Carbohydrate degradation; glycolysis; D-glyceraldehyde 3-phosphate and glycerone phosphate from D-glucose: step 2/4.</text>
</comment>
<evidence type="ECO:0000256" key="1">
    <source>
        <dbReference type="ARBA" id="ARBA00004926"/>
    </source>
</evidence>
<dbReference type="Gene3D" id="2.60.120.10">
    <property type="entry name" value="Jelly Rolls"/>
    <property type="match status" value="1"/>
</dbReference>
<dbReference type="Pfam" id="PF06560">
    <property type="entry name" value="GPI"/>
    <property type="match status" value="1"/>
</dbReference>
<comment type="similarity">
    <text evidence="2">Belongs to the archaeal-type GPI family.</text>
</comment>
<dbReference type="EC" id="5.3.1.9" evidence="3"/>
<dbReference type="InterPro" id="IPR011051">
    <property type="entry name" value="RmlC_Cupin_sf"/>
</dbReference>
<dbReference type="GO" id="GO:0006096">
    <property type="term" value="P:glycolytic process"/>
    <property type="evidence" value="ECO:0007669"/>
    <property type="project" value="UniProtKB-UniPathway"/>
</dbReference>
<evidence type="ECO:0000256" key="5">
    <source>
        <dbReference type="ARBA" id="ARBA00023152"/>
    </source>
</evidence>
<accession>A0A2Z4AF60</accession>
<reference evidence="8 9" key="1">
    <citation type="submission" date="2018-06" db="EMBL/GenBank/DDBJ databases">
        <title>Draft Genome Sequence of a Novel Marine Bacterium Related to the Verrucomicrobia.</title>
        <authorList>
            <person name="Vosseberg J."/>
            <person name="Martijn J."/>
            <person name="Ettema T.J.G."/>
        </authorList>
    </citation>
    <scope>NUCLEOTIDE SEQUENCE [LARGE SCALE GENOMIC DNA]</scope>
    <source>
        <strain evidence="8">TARA_B100001123</strain>
    </source>
</reference>